<dbReference type="Proteomes" id="UP000277811">
    <property type="component" value="Unassembled WGS sequence"/>
</dbReference>
<name>A0A498RHQ5_9FIRM</name>
<comment type="pathway">
    <text evidence="2">Protein modification; protein lipoylation via exogenous pathway; protein N(6)-(lipoyl)lysine from lipoate: step 1/2.</text>
</comment>
<dbReference type="InterPro" id="IPR004562">
    <property type="entry name" value="LipoylTrfase_LipoateP_Ligase"/>
</dbReference>
<dbReference type="GO" id="GO:0005524">
    <property type="term" value="F:ATP binding"/>
    <property type="evidence" value="ECO:0007669"/>
    <property type="project" value="UniProtKB-KW"/>
</dbReference>
<accession>A0A498RHQ5</accession>
<dbReference type="PANTHER" id="PTHR12561">
    <property type="entry name" value="LIPOATE-PROTEIN LIGASE"/>
    <property type="match status" value="1"/>
</dbReference>
<keyword evidence="6" id="KW-0067">ATP-binding</keyword>
<dbReference type="Gene3D" id="3.30.930.10">
    <property type="entry name" value="Bira Bifunctional Protein, Domain 2"/>
    <property type="match status" value="1"/>
</dbReference>
<dbReference type="UniPathway" id="UPA00537">
    <property type="reaction ID" value="UER00594"/>
</dbReference>
<proteinExistence type="predicted"/>
<keyword evidence="5" id="KW-0547">Nucleotide-binding</keyword>
<evidence type="ECO:0000256" key="7">
    <source>
        <dbReference type="ARBA" id="ARBA00048037"/>
    </source>
</evidence>
<dbReference type="GO" id="GO:0017118">
    <property type="term" value="F:lipoyltransferase activity"/>
    <property type="evidence" value="ECO:0007669"/>
    <property type="project" value="TreeGrafter"/>
</dbReference>
<evidence type="ECO:0000256" key="3">
    <source>
        <dbReference type="ARBA" id="ARBA00012367"/>
    </source>
</evidence>
<gene>
    <name evidence="9" type="ORF">LUCI_4917</name>
</gene>
<dbReference type="InterPro" id="IPR019491">
    <property type="entry name" value="Lipoate_protein_ligase_C"/>
</dbReference>
<dbReference type="Pfam" id="PF10437">
    <property type="entry name" value="Lip_prot_lig_C"/>
    <property type="match status" value="1"/>
</dbReference>
<dbReference type="CDD" id="cd16443">
    <property type="entry name" value="LplA"/>
    <property type="match status" value="1"/>
</dbReference>
<feature type="domain" description="BPL/LPL catalytic" evidence="8">
    <location>
        <begin position="24"/>
        <end position="211"/>
    </location>
</feature>
<dbReference type="InterPro" id="IPR045864">
    <property type="entry name" value="aa-tRNA-synth_II/BPL/LPL"/>
</dbReference>
<evidence type="ECO:0000313" key="9">
    <source>
        <dbReference type="EMBL" id="VBB09622.1"/>
    </source>
</evidence>
<dbReference type="GO" id="GO:0016979">
    <property type="term" value="F:lipoate-protein ligase activity"/>
    <property type="evidence" value="ECO:0007669"/>
    <property type="project" value="UniProtKB-EC"/>
</dbReference>
<reference evidence="9 10" key="1">
    <citation type="submission" date="2018-06" db="EMBL/GenBank/DDBJ databases">
        <authorList>
            <person name="Strepis N."/>
        </authorList>
    </citation>
    <scope>NUCLEOTIDE SEQUENCE [LARGE SCALE GENOMIC DNA]</scope>
    <source>
        <strain evidence="9">LUCI</strain>
    </source>
</reference>
<dbReference type="NCBIfam" id="TIGR00545">
    <property type="entry name" value="lipoyltrans"/>
    <property type="match status" value="1"/>
</dbReference>
<dbReference type="InterPro" id="IPR004143">
    <property type="entry name" value="BPL_LPL_catalytic"/>
</dbReference>
<evidence type="ECO:0000256" key="2">
    <source>
        <dbReference type="ARBA" id="ARBA00005124"/>
    </source>
</evidence>
<keyword evidence="4 9" id="KW-0436">Ligase</keyword>
<dbReference type="SUPFAM" id="SSF55681">
    <property type="entry name" value="Class II aaRS and biotin synthetases"/>
    <property type="match status" value="1"/>
</dbReference>
<dbReference type="Pfam" id="PF21948">
    <property type="entry name" value="LplA-B_cat"/>
    <property type="match status" value="1"/>
</dbReference>
<dbReference type="RefSeq" id="WP_122630392.1">
    <property type="nucleotide sequence ID" value="NZ_UPPP01000127.1"/>
</dbReference>
<dbReference type="EC" id="6.3.1.20" evidence="3"/>
<evidence type="ECO:0000313" key="10">
    <source>
        <dbReference type="Proteomes" id="UP000277811"/>
    </source>
</evidence>
<evidence type="ECO:0000256" key="5">
    <source>
        <dbReference type="ARBA" id="ARBA00022741"/>
    </source>
</evidence>
<keyword evidence="10" id="KW-1185">Reference proteome</keyword>
<sequence length="326" mass="37378">MIFVEHNNTNPYRNHAIEEFLMSTLNEDCFMLWKNEKCILIGRNQNAYNEINLNYVKEHAIPVVRRITGGGAVFNDAGNFNFTFISCRADENFADFNKFTAPILAALKKLGIQAELSGRNDLTIEGKKFSGNAQCKYKNKVLHHGTLLFAADVSELANALTVNDIKLDSKGIKSVKSRVVNISDFLAFPMSIDEFREYLFNEVLSNTENAERYSITDEDWREIDRITEAKYATWQWNFGTSPQFNLKREKRFAGGIVQAYLEVYKGRIQDVRIYGDFFSEKGVSQLEAALKGLEYNYAVLYTALQDFTMDEHIKNVTLENMLEVLI</sequence>
<dbReference type="GO" id="GO:0005737">
    <property type="term" value="C:cytoplasm"/>
    <property type="evidence" value="ECO:0007669"/>
    <property type="project" value="TreeGrafter"/>
</dbReference>
<evidence type="ECO:0000259" key="8">
    <source>
        <dbReference type="PROSITE" id="PS51733"/>
    </source>
</evidence>
<comment type="pathway">
    <text evidence="1">Protein modification; protein lipoylation via exogenous pathway; protein N(6)-(lipoyl)lysine from lipoate: step 2/2.</text>
</comment>
<dbReference type="AlphaFoldDB" id="A0A498RHQ5"/>
<evidence type="ECO:0000256" key="6">
    <source>
        <dbReference type="ARBA" id="ARBA00022840"/>
    </source>
</evidence>
<dbReference type="FunFam" id="3.30.930.10:FF:000072">
    <property type="entry name" value="Lipoate--protein ligase"/>
    <property type="match status" value="1"/>
</dbReference>
<protein>
    <recommendedName>
        <fullName evidence="3">lipoate--protein ligase</fullName>
        <ecNumber evidence="3">6.3.1.20</ecNumber>
    </recommendedName>
</protein>
<dbReference type="GO" id="GO:0009249">
    <property type="term" value="P:protein lipoylation"/>
    <property type="evidence" value="ECO:0007669"/>
    <property type="project" value="InterPro"/>
</dbReference>
<organism evidence="9 10">
    <name type="scientific">Lucifera butyrica</name>
    <dbReference type="NCBI Taxonomy" id="1351585"/>
    <lineage>
        <taxon>Bacteria</taxon>
        <taxon>Bacillati</taxon>
        <taxon>Bacillota</taxon>
        <taxon>Negativicutes</taxon>
        <taxon>Veillonellales</taxon>
        <taxon>Veillonellaceae</taxon>
        <taxon>Lucifera</taxon>
    </lineage>
</organism>
<dbReference type="Gene3D" id="3.30.390.50">
    <property type="entry name" value="CO dehydrogenase flavoprotein, C-terminal domain"/>
    <property type="match status" value="1"/>
</dbReference>
<dbReference type="PROSITE" id="PS51733">
    <property type="entry name" value="BPL_LPL_CATALYTIC"/>
    <property type="match status" value="1"/>
</dbReference>
<dbReference type="SUPFAM" id="SSF82649">
    <property type="entry name" value="SufE/NifU"/>
    <property type="match status" value="1"/>
</dbReference>
<dbReference type="OrthoDB" id="9788148at2"/>
<dbReference type="EMBL" id="UPPP01000127">
    <property type="protein sequence ID" value="VBB09622.1"/>
    <property type="molecule type" value="Genomic_DNA"/>
</dbReference>
<dbReference type="PANTHER" id="PTHR12561:SF3">
    <property type="entry name" value="LIPOYLTRANSFERASE 1, MITOCHONDRIAL"/>
    <property type="match status" value="1"/>
</dbReference>
<evidence type="ECO:0000256" key="4">
    <source>
        <dbReference type="ARBA" id="ARBA00022598"/>
    </source>
</evidence>
<evidence type="ECO:0000256" key="1">
    <source>
        <dbReference type="ARBA" id="ARBA00005085"/>
    </source>
</evidence>
<comment type="catalytic activity">
    <reaction evidence="7">
        <text>L-lysyl-[lipoyl-carrier protein] + (R)-lipoate + ATP = N(6)-[(R)-lipoyl]-L-lysyl-[lipoyl-carrier protein] + AMP + diphosphate + H(+)</text>
        <dbReference type="Rhea" id="RHEA:49288"/>
        <dbReference type="Rhea" id="RHEA-COMP:10500"/>
        <dbReference type="Rhea" id="RHEA-COMP:10502"/>
        <dbReference type="ChEBI" id="CHEBI:15378"/>
        <dbReference type="ChEBI" id="CHEBI:29969"/>
        <dbReference type="ChEBI" id="CHEBI:30616"/>
        <dbReference type="ChEBI" id="CHEBI:33019"/>
        <dbReference type="ChEBI" id="CHEBI:83088"/>
        <dbReference type="ChEBI" id="CHEBI:83099"/>
        <dbReference type="ChEBI" id="CHEBI:456215"/>
        <dbReference type="EC" id="6.3.1.20"/>
    </reaction>
</comment>